<dbReference type="Proteomes" id="UP000276260">
    <property type="component" value="Unassembled WGS sequence"/>
</dbReference>
<gene>
    <name evidence="1" type="ORF">EIK76_16445</name>
</gene>
<organism evidence="1 2">
    <name type="scientific">Rheinheimera mesophila</name>
    <dbReference type="NCBI Taxonomy" id="1547515"/>
    <lineage>
        <taxon>Bacteria</taxon>
        <taxon>Pseudomonadati</taxon>
        <taxon>Pseudomonadota</taxon>
        <taxon>Gammaproteobacteria</taxon>
        <taxon>Chromatiales</taxon>
        <taxon>Chromatiaceae</taxon>
        <taxon>Rheinheimera</taxon>
    </lineage>
</organism>
<dbReference type="EMBL" id="RRCF01000006">
    <property type="protein sequence ID" value="RRJ18809.1"/>
    <property type="molecule type" value="Genomic_DNA"/>
</dbReference>
<sequence length="76" mass="9020">MKQERRREPRDLSYFWDMLNMAQKFSVSELQRFGYELSFVRQQEQQRVAVLKAGHKMASIDEDGQINTAPKVSLRD</sequence>
<protein>
    <submittedName>
        <fullName evidence="1">Uncharacterized protein</fullName>
    </submittedName>
</protein>
<proteinExistence type="predicted"/>
<evidence type="ECO:0000313" key="1">
    <source>
        <dbReference type="EMBL" id="RRJ18809.1"/>
    </source>
</evidence>
<accession>A0A3P3QEE6</accession>
<comment type="caution">
    <text evidence="1">The sequence shown here is derived from an EMBL/GenBank/DDBJ whole genome shotgun (WGS) entry which is preliminary data.</text>
</comment>
<keyword evidence="2" id="KW-1185">Reference proteome</keyword>
<evidence type="ECO:0000313" key="2">
    <source>
        <dbReference type="Proteomes" id="UP000276260"/>
    </source>
</evidence>
<reference evidence="1 2" key="1">
    <citation type="submission" date="2018-11" db="EMBL/GenBank/DDBJ databases">
        <title>Draft genome analysis of Rheinheimera mesophila isolated from an industrial waste site.</title>
        <authorList>
            <person name="Yu Q."/>
            <person name="Qi Y."/>
            <person name="Zhang H."/>
            <person name="Lu Y."/>
            <person name="Pu J."/>
        </authorList>
    </citation>
    <scope>NUCLEOTIDE SEQUENCE [LARGE SCALE GENOMIC DNA]</scope>
    <source>
        <strain evidence="1 2">IITR13</strain>
    </source>
</reference>
<dbReference type="OrthoDB" id="5771089at2"/>
<dbReference type="RefSeq" id="WP_046518991.1">
    <property type="nucleotide sequence ID" value="NZ_LAVS01000006.1"/>
</dbReference>
<dbReference type="AlphaFoldDB" id="A0A3P3QEE6"/>
<name>A0A3P3QEE6_9GAMM</name>